<keyword evidence="3" id="KW-0315">Glutamine amidotransferase</keyword>
<evidence type="ECO:0000256" key="1">
    <source>
        <dbReference type="SAM" id="MobiDB-lite"/>
    </source>
</evidence>
<proteinExistence type="predicted"/>
<protein>
    <submittedName>
        <fullName evidence="3">Glutamine amidotransferase domain (GuaA1)</fullName>
    </submittedName>
</protein>
<dbReference type="InterPro" id="IPR029062">
    <property type="entry name" value="Class_I_gatase-like"/>
</dbReference>
<name>A0ABM9MRD9_9LACO</name>
<dbReference type="Proteomes" id="UP001314261">
    <property type="component" value="Unassembled WGS sequence"/>
</dbReference>
<sequence>MRINVLQHTPDEGPGTIADWSKRNDHEMTVYHPAHFSGVLPKEEQTDFLVVLGSPQSPNDSDDYIKNERSLIADVLAAGKPVLGICYGAQQIVKVLGYLISKAAHKEVGWAPVRRQSNRIPGLPDQMTVLHWHEDQFVIPKEAELLFSSDLVANQGFVMGNVVGLQFHFEPDADAVREMVANDGQYADEGNDLHQTANDLLTHGVPEENKVVLAKILDYIVKQPVVAQKGENR</sequence>
<dbReference type="RefSeq" id="WP_187753650.1">
    <property type="nucleotide sequence ID" value="NZ_CAUZLN010000003.1"/>
</dbReference>
<dbReference type="Pfam" id="PF00117">
    <property type="entry name" value="GATase"/>
    <property type="match status" value="1"/>
</dbReference>
<comment type="caution">
    <text evidence="3">The sequence shown here is derived from an EMBL/GenBank/DDBJ whole genome shotgun (WGS) entry which is preliminary data.</text>
</comment>
<evidence type="ECO:0000313" key="3">
    <source>
        <dbReference type="EMBL" id="CAK1234660.1"/>
    </source>
</evidence>
<dbReference type="InterPro" id="IPR017926">
    <property type="entry name" value="GATASE"/>
</dbReference>
<organism evidence="3 4">
    <name type="scientific">Fructobacillus fructosus</name>
    <dbReference type="NCBI Taxonomy" id="1631"/>
    <lineage>
        <taxon>Bacteria</taxon>
        <taxon>Bacillati</taxon>
        <taxon>Bacillota</taxon>
        <taxon>Bacilli</taxon>
        <taxon>Lactobacillales</taxon>
        <taxon>Lactobacillaceae</taxon>
        <taxon>Fructobacillus</taxon>
    </lineage>
</organism>
<feature type="region of interest" description="Disordered" evidence="1">
    <location>
        <begin position="1"/>
        <end position="20"/>
    </location>
</feature>
<feature type="domain" description="Glutamine amidotransferase" evidence="2">
    <location>
        <begin position="42"/>
        <end position="170"/>
    </location>
</feature>
<keyword evidence="4" id="KW-1185">Reference proteome</keyword>
<dbReference type="PANTHER" id="PTHR42695:SF5">
    <property type="entry name" value="GLUTAMINE AMIDOTRANSFERASE YLR126C-RELATED"/>
    <property type="match status" value="1"/>
</dbReference>
<evidence type="ECO:0000313" key="4">
    <source>
        <dbReference type="Proteomes" id="UP001314261"/>
    </source>
</evidence>
<dbReference type="CDD" id="cd01741">
    <property type="entry name" value="GATase1_1"/>
    <property type="match status" value="1"/>
</dbReference>
<accession>A0ABM9MRD9</accession>
<dbReference type="InterPro" id="IPR044992">
    <property type="entry name" value="ChyE-like"/>
</dbReference>
<dbReference type="PROSITE" id="PS51273">
    <property type="entry name" value="GATASE_TYPE_1"/>
    <property type="match status" value="1"/>
</dbReference>
<evidence type="ECO:0000259" key="2">
    <source>
        <dbReference type="Pfam" id="PF00117"/>
    </source>
</evidence>
<dbReference type="Gene3D" id="3.40.50.880">
    <property type="match status" value="1"/>
</dbReference>
<dbReference type="SUPFAM" id="SSF52317">
    <property type="entry name" value="Class I glutamine amidotransferase-like"/>
    <property type="match status" value="1"/>
</dbReference>
<gene>
    <name evidence="3" type="ORF">R54839_PPFHFPJH_00605</name>
</gene>
<dbReference type="EMBL" id="CAUZLR010000003">
    <property type="protein sequence ID" value="CAK1234660.1"/>
    <property type="molecule type" value="Genomic_DNA"/>
</dbReference>
<dbReference type="PANTHER" id="PTHR42695">
    <property type="entry name" value="GLUTAMINE AMIDOTRANSFERASE YLR126C-RELATED"/>
    <property type="match status" value="1"/>
</dbReference>
<reference evidence="3 4" key="1">
    <citation type="submission" date="2023-10" db="EMBL/GenBank/DDBJ databases">
        <authorList>
            <person name="Botero Cardona J."/>
        </authorList>
    </citation>
    <scope>NUCLEOTIDE SEQUENCE [LARGE SCALE GENOMIC DNA]</scope>
    <source>
        <strain evidence="3 4">R-54839</strain>
    </source>
</reference>